<accession>A0AAN8A8W5</accession>
<dbReference type="Proteomes" id="UP001306508">
    <property type="component" value="Unassembled WGS sequence"/>
</dbReference>
<evidence type="ECO:0000256" key="1">
    <source>
        <dbReference type="SAM" id="MobiDB-lite"/>
    </source>
</evidence>
<feature type="compositionally biased region" description="Low complexity" evidence="1">
    <location>
        <begin position="26"/>
        <end position="43"/>
    </location>
</feature>
<feature type="region of interest" description="Disordered" evidence="1">
    <location>
        <begin position="125"/>
        <end position="149"/>
    </location>
</feature>
<sequence>MSSNNLNMNEFLDAIDASTATEHHTTAPTTTPAPTTNLTADPTSAPAPVPSDSKYYSTARMVALARPTTVDAAMEAASETVSITNRSFPTFTTYDMDGDIHMTAALNPVPMDSTTDHHPQVAAVYRSHGRGGRKGNHKSSQANKQPIKRPSRQYCIDHGLCFYCYKPLHRYSDCPNRKASSPK</sequence>
<dbReference type="AlphaFoldDB" id="A0AAN8A8W5"/>
<keyword evidence="3" id="KW-1185">Reference proteome</keyword>
<comment type="caution">
    <text evidence="2">The sequence shown here is derived from an EMBL/GenBank/DDBJ whole genome shotgun (WGS) entry which is preliminary data.</text>
</comment>
<protein>
    <recommendedName>
        <fullName evidence="4">CCHC-type domain-containing protein</fullName>
    </recommendedName>
</protein>
<proteinExistence type="predicted"/>
<evidence type="ECO:0008006" key="4">
    <source>
        <dbReference type="Google" id="ProtNLM"/>
    </source>
</evidence>
<dbReference type="EMBL" id="JAWIZZ010000045">
    <property type="protein sequence ID" value="KAK5780105.1"/>
    <property type="molecule type" value="Genomic_DNA"/>
</dbReference>
<organism evidence="2 3">
    <name type="scientific">Arxiozyma heterogenica</name>
    <dbReference type="NCBI Taxonomy" id="278026"/>
    <lineage>
        <taxon>Eukaryota</taxon>
        <taxon>Fungi</taxon>
        <taxon>Dikarya</taxon>
        <taxon>Ascomycota</taxon>
        <taxon>Saccharomycotina</taxon>
        <taxon>Saccharomycetes</taxon>
        <taxon>Saccharomycetales</taxon>
        <taxon>Saccharomycetaceae</taxon>
        <taxon>Arxiozyma</taxon>
    </lineage>
</organism>
<evidence type="ECO:0000313" key="2">
    <source>
        <dbReference type="EMBL" id="KAK5780105.1"/>
    </source>
</evidence>
<feature type="compositionally biased region" description="Basic residues" evidence="1">
    <location>
        <begin position="127"/>
        <end position="137"/>
    </location>
</feature>
<evidence type="ECO:0000313" key="3">
    <source>
        <dbReference type="Proteomes" id="UP001306508"/>
    </source>
</evidence>
<gene>
    <name evidence="2" type="ORF">RI543_002647</name>
</gene>
<feature type="region of interest" description="Disordered" evidence="1">
    <location>
        <begin position="22"/>
        <end position="53"/>
    </location>
</feature>
<name>A0AAN8A8W5_9SACH</name>
<reference evidence="3" key="1">
    <citation type="submission" date="2023-07" db="EMBL/GenBank/DDBJ databases">
        <title>A draft genome of Kazachstania heterogenica Y-27499.</title>
        <authorList>
            <person name="Donic C."/>
            <person name="Kralova J.S."/>
            <person name="Fidel L."/>
            <person name="Ben-Dor S."/>
            <person name="Jung S."/>
        </authorList>
    </citation>
    <scope>NUCLEOTIDE SEQUENCE [LARGE SCALE GENOMIC DNA]</scope>
    <source>
        <strain evidence="3">Y27499</strain>
    </source>
</reference>